<dbReference type="GeneID" id="87935199"/>
<dbReference type="Proteomes" id="UP001326199">
    <property type="component" value="Unassembled WGS sequence"/>
</dbReference>
<comment type="caution">
    <text evidence="1">The sequence shown here is derived from an EMBL/GenBank/DDBJ whole genome shotgun (WGS) entry which is preliminary data.</text>
</comment>
<protein>
    <recommendedName>
        <fullName evidence="3">NACHT-NTPase and P-loop NTPases N-terminal domain-containing protein</fullName>
    </recommendedName>
</protein>
<accession>A0ABR0H6Y7</accession>
<name>A0ABR0H6Y7_9PEZI</name>
<keyword evidence="2" id="KW-1185">Reference proteome</keyword>
<dbReference type="RefSeq" id="XP_062763623.1">
    <property type="nucleotide sequence ID" value="XM_062914856.1"/>
</dbReference>
<gene>
    <name evidence="1" type="ORF">QC763_610345</name>
</gene>
<organism evidence="1 2">
    <name type="scientific">Podospora pseudopauciseta</name>
    <dbReference type="NCBI Taxonomy" id="2093780"/>
    <lineage>
        <taxon>Eukaryota</taxon>
        <taxon>Fungi</taxon>
        <taxon>Dikarya</taxon>
        <taxon>Ascomycota</taxon>
        <taxon>Pezizomycotina</taxon>
        <taxon>Sordariomycetes</taxon>
        <taxon>Sordariomycetidae</taxon>
        <taxon>Sordariales</taxon>
        <taxon>Podosporaceae</taxon>
        <taxon>Podospora</taxon>
    </lineage>
</organism>
<reference evidence="1 2" key="1">
    <citation type="journal article" date="2023" name="bioRxiv">
        <title>High-quality genome assemblies of four members of thePodospora anserinaspecies complex.</title>
        <authorList>
            <person name="Ament-Velasquez S.L."/>
            <person name="Vogan A.A."/>
            <person name="Wallerman O."/>
            <person name="Hartmann F."/>
            <person name="Gautier V."/>
            <person name="Silar P."/>
            <person name="Giraud T."/>
            <person name="Johannesson H."/>
        </authorList>
    </citation>
    <scope>NUCLEOTIDE SEQUENCE [LARGE SCALE GENOMIC DNA]</scope>
    <source>
        <strain evidence="1 2">CBS 411.78</strain>
    </source>
</reference>
<evidence type="ECO:0000313" key="2">
    <source>
        <dbReference type="Proteomes" id="UP001326199"/>
    </source>
</evidence>
<evidence type="ECO:0008006" key="3">
    <source>
        <dbReference type="Google" id="ProtNLM"/>
    </source>
</evidence>
<proteinExistence type="predicted"/>
<evidence type="ECO:0000313" key="1">
    <source>
        <dbReference type="EMBL" id="KAK4663657.1"/>
    </source>
</evidence>
<dbReference type="EMBL" id="JAFFHB010000008">
    <property type="protein sequence ID" value="KAK4663657.1"/>
    <property type="molecule type" value="Genomic_DNA"/>
</dbReference>
<sequence>MDPVTAVGLATAIVQFIEVGSKTIKGFSDFHGTLDEIPRAFRHAKAKLPLIVSGLDKIKDRAIAGVF</sequence>